<organism evidence="11 12">
    <name type="scientific">Desulfocicer vacuolatum DSM 3385</name>
    <dbReference type="NCBI Taxonomy" id="1121400"/>
    <lineage>
        <taxon>Bacteria</taxon>
        <taxon>Pseudomonadati</taxon>
        <taxon>Thermodesulfobacteriota</taxon>
        <taxon>Desulfobacteria</taxon>
        <taxon>Desulfobacterales</taxon>
        <taxon>Desulfobacteraceae</taxon>
        <taxon>Desulfocicer</taxon>
    </lineage>
</organism>
<evidence type="ECO:0000259" key="10">
    <source>
        <dbReference type="PROSITE" id="PS51733"/>
    </source>
</evidence>
<dbReference type="InterPro" id="IPR045864">
    <property type="entry name" value="aa-tRNA-synth_II/BPL/LPL"/>
</dbReference>
<dbReference type="InterPro" id="IPR004143">
    <property type="entry name" value="BPL_LPL_catalytic"/>
</dbReference>
<dbReference type="UniPathway" id="UPA00538">
    <property type="reaction ID" value="UER00592"/>
</dbReference>
<reference evidence="11 12" key="1">
    <citation type="submission" date="2017-04" db="EMBL/GenBank/DDBJ databases">
        <authorList>
            <person name="Afonso C.L."/>
            <person name="Miller P.J."/>
            <person name="Scott M.A."/>
            <person name="Spackman E."/>
            <person name="Goraichik I."/>
            <person name="Dimitrov K.M."/>
            <person name="Suarez D.L."/>
            <person name="Swayne D.E."/>
        </authorList>
    </citation>
    <scope>NUCLEOTIDE SEQUENCE [LARGE SCALE GENOMIC DNA]</scope>
    <source>
        <strain evidence="11 12">DSM 3385</strain>
    </source>
</reference>
<feature type="binding site" evidence="5 8">
    <location>
        <begin position="156"/>
        <end position="158"/>
    </location>
    <ligand>
        <name>substrate</name>
    </ligand>
</feature>
<comment type="miscellaneous">
    <text evidence="5">In the reaction, the free carboxyl group of octanoic acid is attached via an amide linkage to the epsilon-amino group of a specific lysine residue of lipoyl domains of lipoate-dependent enzymes.</text>
</comment>
<comment type="subcellular location">
    <subcellularLocation>
        <location evidence="5">Cytoplasm</location>
    </subcellularLocation>
</comment>
<feature type="active site" description="Acyl-thioester intermediate" evidence="5 7">
    <location>
        <position position="174"/>
    </location>
</feature>
<evidence type="ECO:0000256" key="8">
    <source>
        <dbReference type="PIRSR" id="PIRSR016262-2"/>
    </source>
</evidence>
<keyword evidence="12" id="KW-1185">Reference proteome</keyword>
<comment type="similarity">
    <text evidence="5 6">Belongs to the LipB family.</text>
</comment>
<dbReference type="GO" id="GO:0033819">
    <property type="term" value="F:lipoyl(octanoyl) transferase activity"/>
    <property type="evidence" value="ECO:0007669"/>
    <property type="project" value="UniProtKB-EC"/>
</dbReference>
<dbReference type="EC" id="2.3.1.181" evidence="5 6"/>
<protein>
    <recommendedName>
        <fullName evidence="5 6">Octanoyltransferase</fullName>
        <ecNumber evidence="5 6">2.3.1.181</ecNumber>
    </recommendedName>
    <alternativeName>
        <fullName evidence="5">Lipoate-protein ligase B</fullName>
    </alternativeName>
    <alternativeName>
        <fullName evidence="5">Lipoyl/octanoyl transferase</fullName>
    </alternativeName>
    <alternativeName>
        <fullName evidence="5">Octanoyl-[acyl-carrier-protein]-protein N-octanoyltransferase</fullName>
    </alternativeName>
</protein>
<name>A0A1W1Z792_9BACT</name>
<evidence type="ECO:0000256" key="7">
    <source>
        <dbReference type="PIRSR" id="PIRSR016262-1"/>
    </source>
</evidence>
<comment type="pathway">
    <text evidence="1 5 6">Protein modification; protein lipoylation via endogenous pathway; protein N(6)-(lipoyl)lysine from octanoyl-[acyl-carrier-protein]: step 1/2.</text>
</comment>
<comment type="function">
    <text evidence="4 5 6">Catalyzes the transfer of endogenously produced octanoic acid from octanoyl-acyl-carrier-protein onto the lipoyl domains of lipoate-dependent enzymes. Lipoyl-ACP can also act as a substrate although octanoyl-ACP is likely to be the physiological substrate.</text>
</comment>
<dbReference type="RefSeq" id="WP_084066798.1">
    <property type="nucleotide sequence ID" value="NZ_FWXY01000002.1"/>
</dbReference>
<gene>
    <name evidence="5" type="primary">lipB</name>
    <name evidence="11" type="ORF">SAMN02746065_102125</name>
</gene>
<keyword evidence="3 5" id="KW-0012">Acyltransferase</keyword>
<feature type="site" description="Lowers pKa of active site Cys" evidence="5 9">
    <location>
        <position position="140"/>
    </location>
</feature>
<dbReference type="Proteomes" id="UP000192418">
    <property type="component" value="Unassembled WGS sequence"/>
</dbReference>
<dbReference type="Pfam" id="PF21948">
    <property type="entry name" value="LplA-B_cat"/>
    <property type="match status" value="1"/>
</dbReference>
<dbReference type="Gene3D" id="3.30.930.10">
    <property type="entry name" value="Bira Bifunctional Protein, Domain 2"/>
    <property type="match status" value="1"/>
</dbReference>
<dbReference type="PROSITE" id="PS01313">
    <property type="entry name" value="LIPB"/>
    <property type="match status" value="1"/>
</dbReference>
<dbReference type="InterPro" id="IPR000544">
    <property type="entry name" value="Octanoyltransferase"/>
</dbReference>
<dbReference type="SUPFAM" id="SSF55681">
    <property type="entry name" value="Class II aaRS and biotin synthetases"/>
    <property type="match status" value="1"/>
</dbReference>
<dbReference type="CDD" id="cd16444">
    <property type="entry name" value="LipB"/>
    <property type="match status" value="1"/>
</dbReference>
<comment type="catalytic activity">
    <reaction evidence="5 6">
        <text>octanoyl-[ACP] + L-lysyl-[protein] = N(6)-octanoyl-L-lysyl-[protein] + holo-[ACP] + H(+)</text>
        <dbReference type="Rhea" id="RHEA:17665"/>
        <dbReference type="Rhea" id="RHEA-COMP:9636"/>
        <dbReference type="Rhea" id="RHEA-COMP:9685"/>
        <dbReference type="Rhea" id="RHEA-COMP:9752"/>
        <dbReference type="Rhea" id="RHEA-COMP:9928"/>
        <dbReference type="ChEBI" id="CHEBI:15378"/>
        <dbReference type="ChEBI" id="CHEBI:29969"/>
        <dbReference type="ChEBI" id="CHEBI:64479"/>
        <dbReference type="ChEBI" id="CHEBI:78463"/>
        <dbReference type="ChEBI" id="CHEBI:78809"/>
        <dbReference type="EC" id="2.3.1.181"/>
    </reaction>
</comment>
<dbReference type="STRING" id="1121400.SAMN02746065_102125"/>
<evidence type="ECO:0000256" key="9">
    <source>
        <dbReference type="PIRSR" id="PIRSR016262-3"/>
    </source>
</evidence>
<dbReference type="HAMAP" id="MF_00013">
    <property type="entry name" value="LipB"/>
    <property type="match status" value="1"/>
</dbReference>
<feature type="domain" description="BPL/LPL catalytic" evidence="10">
    <location>
        <begin position="31"/>
        <end position="217"/>
    </location>
</feature>
<dbReference type="PIRSF" id="PIRSF016262">
    <property type="entry name" value="LPLase"/>
    <property type="match status" value="1"/>
</dbReference>
<feature type="binding site" evidence="5 8">
    <location>
        <begin position="143"/>
        <end position="145"/>
    </location>
    <ligand>
        <name>substrate</name>
    </ligand>
</feature>
<keyword evidence="5" id="KW-0963">Cytoplasm</keyword>
<evidence type="ECO:0000256" key="1">
    <source>
        <dbReference type="ARBA" id="ARBA00004821"/>
    </source>
</evidence>
<accession>A0A1W1Z792</accession>
<dbReference type="AlphaFoldDB" id="A0A1W1Z792"/>
<keyword evidence="2 5" id="KW-0808">Transferase</keyword>
<dbReference type="OrthoDB" id="9787061at2"/>
<evidence type="ECO:0000313" key="11">
    <source>
        <dbReference type="EMBL" id="SMC44310.1"/>
    </source>
</evidence>
<dbReference type="PANTHER" id="PTHR10993:SF7">
    <property type="entry name" value="LIPOYLTRANSFERASE 2, MITOCHONDRIAL-RELATED"/>
    <property type="match status" value="1"/>
</dbReference>
<dbReference type="InterPro" id="IPR020605">
    <property type="entry name" value="Octanoyltransferase_CS"/>
</dbReference>
<evidence type="ECO:0000256" key="2">
    <source>
        <dbReference type="ARBA" id="ARBA00022679"/>
    </source>
</evidence>
<dbReference type="EMBL" id="FWXY01000002">
    <property type="protein sequence ID" value="SMC44310.1"/>
    <property type="molecule type" value="Genomic_DNA"/>
</dbReference>
<proteinExistence type="inferred from homology"/>
<sequence length="217" mass="23914">MPFELMDLGLVDYEKALDLQQQYVTQKKNKALETDMILMLEHPAVFTLGKRGGRENLMVSEDFLKEQKVPVVQTGRGGNITFHGPGQLVVYPIMDLDRAGMGVADFVHLLEEIMIQMAGDVGVTARRSSANHGIWVENRKLGSIGLSITRGISFHGLALNANVDLTPFSWVNPCGLSGVSMTSLENELQQKSPKGSISMPVVKESFVRHFTRAIKST</sequence>
<evidence type="ECO:0000256" key="4">
    <source>
        <dbReference type="ARBA" id="ARBA00024732"/>
    </source>
</evidence>
<dbReference type="GO" id="GO:0009249">
    <property type="term" value="P:protein lipoylation"/>
    <property type="evidence" value="ECO:0007669"/>
    <property type="project" value="InterPro"/>
</dbReference>
<evidence type="ECO:0000256" key="3">
    <source>
        <dbReference type="ARBA" id="ARBA00023315"/>
    </source>
</evidence>
<dbReference type="PROSITE" id="PS51733">
    <property type="entry name" value="BPL_LPL_CATALYTIC"/>
    <property type="match status" value="1"/>
</dbReference>
<dbReference type="NCBIfam" id="TIGR00214">
    <property type="entry name" value="lipB"/>
    <property type="match status" value="1"/>
</dbReference>
<feature type="binding site" evidence="5 8">
    <location>
        <begin position="76"/>
        <end position="83"/>
    </location>
    <ligand>
        <name>substrate</name>
    </ligand>
</feature>
<dbReference type="GO" id="GO:0005737">
    <property type="term" value="C:cytoplasm"/>
    <property type="evidence" value="ECO:0007669"/>
    <property type="project" value="UniProtKB-SubCell"/>
</dbReference>
<evidence type="ECO:0000256" key="6">
    <source>
        <dbReference type="PIRNR" id="PIRNR016262"/>
    </source>
</evidence>
<dbReference type="NCBIfam" id="NF010925">
    <property type="entry name" value="PRK14345.1"/>
    <property type="match status" value="1"/>
</dbReference>
<evidence type="ECO:0000256" key="5">
    <source>
        <dbReference type="HAMAP-Rule" id="MF_00013"/>
    </source>
</evidence>
<dbReference type="PANTHER" id="PTHR10993">
    <property type="entry name" value="OCTANOYLTRANSFERASE"/>
    <property type="match status" value="1"/>
</dbReference>
<evidence type="ECO:0000313" key="12">
    <source>
        <dbReference type="Proteomes" id="UP000192418"/>
    </source>
</evidence>